<reference evidence="1" key="1">
    <citation type="journal article" date="2021" name="PeerJ">
        <title>Extensive microbial diversity within the chicken gut microbiome revealed by metagenomics and culture.</title>
        <authorList>
            <person name="Gilroy R."/>
            <person name="Ravi A."/>
            <person name="Getino M."/>
            <person name="Pursley I."/>
            <person name="Horton D.L."/>
            <person name="Alikhan N.F."/>
            <person name="Baker D."/>
            <person name="Gharbi K."/>
            <person name="Hall N."/>
            <person name="Watson M."/>
            <person name="Adriaenssens E.M."/>
            <person name="Foster-Nyarko E."/>
            <person name="Jarju S."/>
            <person name="Secka A."/>
            <person name="Antonio M."/>
            <person name="Oren A."/>
            <person name="Chaudhuri R.R."/>
            <person name="La Ragione R."/>
            <person name="Hildebrand F."/>
            <person name="Pallen M.J."/>
        </authorList>
    </citation>
    <scope>NUCLEOTIDE SEQUENCE</scope>
    <source>
        <strain evidence="1">CHK186-1790</strain>
    </source>
</reference>
<dbReference type="EMBL" id="DWWJ01000113">
    <property type="protein sequence ID" value="HJC41198.1"/>
    <property type="molecule type" value="Genomic_DNA"/>
</dbReference>
<accession>A0A9D2P147</accession>
<protein>
    <submittedName>
        <fullName evidence="1">Phage gp6-like head-tail connector protein</fullName>
    </submittedName>
</protein>
<comment type="caution">
    <text evidence="1">The sequence shown here is derived from an EMBL/GenBank/DDBJ whole genome shotgun (WGS) entry which is preliminary data.</text>
</comment>
<reference evidence="1" key="2">
    <citation type="submission" date="2021-04" db="EMBL/GenBank/DDBJ databases">
        <authorList>
            <person name="Gilroy R."/>
        </authorList>
    </citation>
    <scope>NUCLEOTIDE SEQUENCE</scope>
    <source>
        <strain evidence="1">CHK186-1790</strain>
    </source>
</reference>
<dbReference type="Proteomes" id="UP000823882">
    <property type="component" value="Unassembled WGS sequence"/>
</dbReference>
<gene>
    <name evidence="1" type="ORF">H9701_06565</name>
</gene>
<proteinExistence type="predicted"/>
<name>A0A9D2P147_9FIRM</name>
<evidence type="ECO:0000313" key="1">
    <source>
        <dbReference type="EMBL" id="HJC41198.1"/>
    </source>
</evidence>
<organism evidence="1 2">
    <name type="scientific">Candidatus Intestinimonas pullistercoris</name>
    <dbReference type="NCBI Taxonomy" id="2838623"/>
    <lineage>
        <taxon>Bacteria</taxon>
        <taxon>Bacillati</taxon>
        <taxon>Bacillota</taxon>
        <taxon>Clostridia</taxon>
        <taxon>Eubacteriales</taxon>
        <taxon>Intestinimonas</taxon>
    </lineage>
</organism>
<evidence type="ECO:0000313" key="2">
    <source>
        <dbReference type="Proteomes" id="UP000823882"/>
    </source>
</evidence>
<dbReference type="AlphaFoldDB" id="A0A9D2P147"/>
<sequence length="107" mass="11969">MPIPEEYQDLVRSYCQEPEPDEADLLALNQAWDSSAAYLEGAGVSRPPVENVARTALWLGVMLPMVLDGYDQRGAQFEQGKLQDNPVFRRKLVQLKLTEPLPEEAGP</sequence>